<dbReference type="Proteomes" id="UP000621210">
    <property type="component" value="Unassembled WGS sequence"/>
</dbReference>
<dbReference type="PANTHER" id="PTHR43476">
    <property type="entry name" value="3-(3-HYDROXY-PHENYL)PROPIONATE/3-HYDROXYCINNAMIC ACID HYDROXYLASE"/>
    <property type="match status" value="1"/>
</dbReference>
<dbReference type="Pfam" id="PF01494">
    <property type="entry name" value="FAD_binding_3"/>
    <property type="match status" value="1"/>
</dbReference>
<dbReference type="RefSeq" id="WP_188181304.1">
    <property type="nucleotide sequence ID" value="NZ_JACVQF010000187.1"/>
</dbReference>
<comment type="caution">
    <text evidence="3">The sequence shown here is derived from an EMBL/GenBank/DDBJ whole genome shotgun (WGS) entry which is preliminary data.</text>
</comment>
<keyword evidence="4" id="KW-1185">Reference proteome</keyword>
<dbReference type="NCBIfam" id="NF004834">
    <property type="entry name" value="PRK06185.1-3"/>
    <property type="match status" value="1"/>
</dbReference>
<evidence type="ECO:0000256" key="1">
    <source>
        <dbReference type="ARBA" id="ARBA00023002"/>
    </source>
</evidence>
<keyword evidence="1" id="KW-0560">Oxidoreductase</keyword>
<dbReference type="GO" id="GO:0071949">
    <property type="term" value="F:FAD binding"/>
    <property type="evidence" value="ECO:0007669"/>
    <property type="project" value="InterPro"/>
</dbReference>
<reference evidence="3" key="2">
    <citation type="submission" date="2020-09" db="EMBL/GenBank/DDBJ databases">
        <authorList>
            <person name="Luo X."/>
        </authorList>
    </citation>
    <scope>NUCLEOTIDE SEQUENCE</scope>
    <source>
        <strain evidence="3">TRM S81-3</strain>
    </source>
</reference>
<reference evidence="3" key="1">
    <citation type="submission" date="2020-09" db="EMBL/GenBank/DDBJ databases">
        <title>Streptomyces grisecoloratus sp. nov., isolated from cotton soil.</title>
        <authorList>
            <person name="Xing L."/>
        </authorList>
    </citation>
    <scope>NUCLEOTIDE SEQUENCE</scope>
    <source>
        <strain evidence="3">TRM S81-3</strain>
    </source>
</reference>
<organism evidence="3 4">
    <name type="scientific">Streptomyces griseicoloratus</name>
    <dbReference type="NCBI Taxonomy" id="2752516"/>
    <lineage>
        <taxon>Bacteria</taxon>
        <taxon>Bacillati</taxon>
        <taxon>Actinomycetota</taxon>
        <taxon>Actinomycetes</taxon>
        <taxon>Kitasatosporales</taxon>
        <taxon>Streptomycetaceae</taxon>
        <taxon>Streptomyces</taxon>
    </lineage>
</organism>
<protein>
    <submittedName>
        <fullName evidence="3">FAD-dependent oxidoreductase</fullName>
    </submittedName>
</protein>
<dbReference type="NCBIfam" id="NF004833">
    <property type="entry name" value="PRK06185.1-1"/>
    <property type="match status" value="1"/>
</dbReference>
<dbReference type="PRINTS" id="PR00420">
    <property type="entry name" value="RNGMNOXGNASE"/>
</dbReference>
<evidence type="ECO:0000259" key="2">
    <source>
        <dbReference type="Pfam" id="PF01494"/>
    </source>
</evidence>
<dbReference type="AlphaFoldDB" id="A0A926QQY1"/>
<dbReference type="SUPFAM" id="SSF51905">
    <property type="entry name" value="FAD/NAD(P)-binding domain"/>
    <property type="match status" value="1"/>
</dbReference>
<proteinExistence type="predicted"/>
<dbReference type="Gene3D" id="3.50.50.60">
    <property type="entry name" value="FAD/NAD(P)-binding domain"/>
    <property type="match status" value="2"/>
</dbReference>
<dbReference type="InterPro" id="IPR050631">
    <property type="entry name" value="PheA/TfdB_FAD_monoxygenase"/>
</dbReference>
<accession>A0A926QQY1</accession>
<evidence type="ECO:0000313" key="4">
    <source>
        <dbReference type="Proteomes" id="UP000621210"/>
    </source>
</evidence>
<evidence type="ECO:0000313" key="3">
    <source>
        <dbReference type="EMBL" id="MBD0420311.1"/>
    </source>
</evidence>
<dbReference type="PANTHER" id="PTHR43476:SF5">
    <property type="entry name" value="FAD-DEPENDENT MONOOXYGENASE"/>
    <property type="match status" value="1"/>
</dbReference>
<dbReference type="EMBL" id="JACVQF010000187">
    <property type="protein sequence ID" value="MBD0420311.1"/>
    <property type="molecule type" value="Genomic_DNA"/>
</dbReference>
<dbReference type="InterPro" id="IPR036188">
    <property type="entry name" value="FAD/NAD-bd_sf"/>
</dbReference>
<sequence>MADETGTARTPAIQVGAAATLGTTCCVVGGGPAGMMLGLLLARAGVDVVVLEKHADFLRDFRGDTIHPSTLELMSELGVLQEFLKLPHQEVPKLAAVVGGVEVEVADFSHLPTRCRFVAMIPQWDFLDFLAARAAAYPGFRLIRQAGVTDLVEDAGRVIGVRASTPDGPLEVRAGLVVGADGRSSVVRKRAGLAIRELGSPMDVLWFRLSRKPDDPVRSTGRFDLGRIFVVINRGEHWQLGYVINKGTREEIEARGLDAFRSDVAELVPFLADRVAEIAAWDDVKLLTVRVDRLRRWYRRGLLCIGDAAHAMSPVGGVGINLAIQDAVAAANILAPRLRAGRLSTADLARVQRRRQFPTRVTQAGQVLIQNRVIGAVLSGEVVRDPASAELALPLRLLDRFPALRRVVARVVGIGVRPEHVKTPQAS</sequence>
<feature type="domain" description="FAD-binding" evidence="2">
    <location>
        <begin position="23"/>
        <end position="362"/>
    </location>
</feature>
<dbReference type="InterPro" id="IPR002938">
    <property type="entry name" value="FAD-bd"/>
</dbReference>
<dbReference type="GO" id="GO:0016491">
    <property type="term" value="F:oxidoreductase activity"/>
    <property type="evidence" value="ECO:0007669"/>
    <property type="project" value="UniProtKB-KW"/>
</dbReference>
<name>A0A926QQY1_9ACTN</name>
<gene>
    <name evidence="3" type="ORF">H0H10_14355</name>
</gene>